<keyword evidence="4" id="KW-1185">Reference proteome</keyword>
<name>A0A2G8LCH7_STIJA</name>
<feature type="region of interest" description="Disordered" evidence="1">
    <location>
        <begin position="1"/>
        <end position="60"/>
    </location>
</feature>
<evidence type="ECO:0000256" key="2">
    <source>
        <dbReference type="SAM" id="Phobius"/>
    </source>
</evidence>
<evidence type="ECO:0000256" key="1">
    <source>
        <dbReference type="SAM" id="MobiDB-lite"/>
    </source>
</evidence>
<keyword evidence="2" id="KW-1133">Transmembrane helix</keyword>
<evidence type="ECO:0000313" key="4">
    <source>
        <dbReference type="Proteomes" id="UP000230750"/>
    </source>
</evidence>
<dbReference type="Proteomes" id="UP000230750">
    <property type="component" value="Unassembled WGS sequence"/>
</dbReference>
<gene>
    <name evidence="3" type="ORF">BSL78_05196</name>
</gene>
<keyword evidence="2" id="KW-0812">Transmembrane</keyword>
<protein>
    <submittedName>
        <fullName evidence="3">Uncharacterized protein</fullName>
    </submittedName>
</protein>
<sequence length="285" mass="31569">MRVSLSSSLLVPADTATQSTVTSGSEPPLNFGEREVEIEIETEGKNKQKEKDSEMELEIESESDYEMDLECLGKACQKDGKSESDQTDRGSPSSRLHLELLRTIAVLCMTAVAVLTIIVLATAIFCVLKRRENRRNNQEERKDLGRRHMGGHRGYHGENKGSPSIGNIPINQSQNNEPEPGGLQQRQLAEYHEATPVSSRRHSPAVMATPPRGEPEYSLVVETQYASIDDDVIASGTAKGHYYFKLDSEASKFHNKVIALHPTASLRIHQHGHCFLPAHPPVSHL</sequence>
<comment type="caution">
    <text evidence="3">The sequence shown here is derived from an EMBL/GenBank/DDBJ whole genome shotgun (WGS) entry which is preliminary data.</text>
</comment>
<feature type="compositionally biased region" description="Basic residues" evidence="1">
    <location>
        <begin position="144"/>
        <end position="154"/>
    </location>
</feature>
<feature type="compositionally biased region" description="Basic and acidic residues" evidence="1">
    <location>
        <begin position="32"/>
        <end position="54"/>
    </location>
</feature>
<accession>A0A2G8LCH7</accession>
<keyword evidence="2" id="KW-0472">Membrane</keyword>
<dbReference type="AlphaFoldDB" id="A0A2G8LCH7"/>
<organism evidence="3 4">
    <name type="scientific">Stichopus japonicus</name>
    <name type="common">Sea cucumber</name>
    <dbReference type="NCBI Taxonomy" id="307972"/>
    <lineage>
        <taxon>Eukaryota</taxon>
        <taxon>Metazoa</taxon>
        <taxon>Echinodermata</taxon>
        <taxon>Eleutherozoa</taxon>
        <taxon>Echinozoa</taxon>
        <taxon>Holothuroidea</taxon>
        <taxon>Aspidochirotacea</taxon>
        <taxon>Aspidochirotida</taxon>
        <taxon>Stichopodidae</taxon>
        <taxon>Apostichopus</taxon>
    </lineage>
</organism>
<evidence type="ECO:0000313" key="3">
    <source>
        <dbReference type="EMBL" id="PIK57915.1"/>
    </source>
</evidence>
<dbReference type="EMBL" id="MRZV01000129">
    <property type="protein sequence ID" value="PIK57915.1"/>
    <property type="molecule type" value="Genomic_DNA"/>
</dbReference>
<proteinExistence type="predicted"/>
<feature type="transmembrane region" description="Helical" evidence="2">
    <location>
        <begin position="104"/>
        <end position="128"/>
    </location>
</feature>
<feature type="region of interest" description="Disordered" evidence="1">
    <location>
        <begin position="136"/>
        <end position="213"/>
    </location>
</feature>
<feature type="compositionally biased region" description="Polar residues" evidence="1">
    <location>
        <begin position="161"/>
        <end position="177"/>
    </location>
</feature>
<reference evidence="3 4" key="1">
    <citation type="journal article" date="2017" name="PLoS Biol.">
        <title>The sea cucumber genome provides insights into morphological evolution and visceral regeneration.</title>
        <authorList>
            <person name="Zhang X."/>
            <person name="Sun L."/>
            <person name="Yuan J."/>
            <person name="Sun Y."/>
            <person name="Gao Y."/>
            <person name="Zhang L."/>
            <person name="Li S."/>
            <person name="Dai H."/>
            <person name="Hamel J.F."/>
            <person name="Liu C."/>
            <person name="Yu Y."/>
            <person name="Liu S."/>
            <person name="Lin W."/>
            <person name="Guo K."/>
            <person name="Jin S."/>
            <person name="Xu P."/>
            <person name="Storey K.B."/>
            <person name="Huan P."/>
            <person name="Zhang T."/>
            <person name="Zhou Y."/>
            <person name="Zhang J."/>
            <person name="Lin C."/>
            <person name="Li X."/>
            <person name="Xing L."/>
            <person name="Huo D."/>
            <person name="Sun M."/>
            <person name="Wang L."/>
            <person name="Mercier A."/>
            <person name="Li F."/>
            <person name="Yang H."/>
            <person name="Xiang J."/>
        </authorList>
    </citation>
    <scope>NUCLEOTIDE SEQUENCE [LARGE SCALE GENOMIC DNA]</scope>
    <source>
        <strain evidence="3">Shaxun</strain>
        <tissue evidence="3">Muscle</tissue>
    </source>
</reference>
<feature type="compositionally biased region" description="Polar residues" evidence="1">
    <location>
        <begin position="1"/>
        <end position="25"/>
    </location>
</feature>